<dbReference type="SUPFAM" id="SSF53448">
    <property type="entry name" value="Nucleotide-diphospho-sugar transferases"/>
    <property type="match status" value="1"/>
</dbReference>
<evidence type="ECO:0000256" key="1">
    <source>
        <dbReference type="ARBA" id="ARBA00004141"/>
    </source>
</evidence>
<evidence type="ECO:0000256" key="3">
    <source>
        <dbReference type="ARBA" id="ARBA00022989"/>
    </source>
</evidence>
<dbReference type="InterPro" id="IPR029044">
    <property type="entry name" value="Nucleotide-diphossugar_trans"/>
</dbReference>
<feature type="domain" description="Glycosyltransferase 2-like" evidence="6">
    <location>
        <begin position="5"/>
        <end position="125"/>
    </location>
</feature>
<evidence type="ECO:0000313" key="9">
    <source>
        <dbReference type="Proteomes" id="UP000182624"/>
    </source>
</evidence>
<name>A0A1I5W3S1_9FIRM</name>
<dbReference type="InterPro" id="IPR001173">
    <property type="entry name" value="Glyco_trans_2-like"/>
</dbReference>
<dbReference type="Pfam" id="PF00535">
    <property type="entry name" value="Glycos_transf_2"/>
    <property type="match status" value="1"/>
</dbReference>
<feature type="domain" description="GtrA/DPMS transmembrane" evidence="7">
    <location>
        <begin position="226"/>
        <end position="346"/>
    </location>
</feature>
<protein>
    <submittedName>
        <fullName evidence="8">Glycosyltransferase involved in cell wall bisynthesis</fullName>
    </submittedName>
</protein>
<evidence type="ECO:0000256" key="5">
    <source>
        <dbReference type="SAM" id="Phobius"/>
    </source>
</evidence>
<feature type="transmembrane region" description="Helical" evidence="5">
    <location>
        <begin position="296"/>
        <end position="318"/>
    </location>
</feature>
<proteinExistence type="predicted"/>
<dbReference type="PANTHER" id="PTHR10859:SF114">
    <property type="entry name" value="DOLICHOL-PHOSPHATE MANNOSYLTRANSFERASE"/>
    <property type="match status" value="1"/>
</dbReference>
<dbReference type="InterPro" id="IPR007267">
    <property type="entry name" value="GtrA_DPMS_TM"/>
</dbReference>
<dbReference type="PANTHER" id="PTHR10859">
    <property type="entry name" value="GLYCOSYL TRANSFERASE"/>
    <property type="match status" value="1"/>
</dbReference>
<evidence type="ECO:0000259" key="7">
    <source>
        <dbReference type="Pfam" id="PF04138"/>
    </source>
</evidence>
<keyword evidence="3 5" id="KW-1133">Transmembrane helix</keyword>
<organism evidence="8 9">
    <name type="scientific">Butyrivibrio proteoclasticus</name>
    <dbReference type="NCBI Taxonomy" id="43305"/>
    <lineage>
        <taxon>Bacteria</taxon>
        <taxon>Bacillati</taxon>
        <taxon>Bacillota</taxon>
        <taxon>Clostridia</taxon>
        <taxon>Lachnospirales</taxon>
        <taxon>Lachnospiraceae</taxon>
        <taxon>Butyrivibrio</taxon>
    </lineage>
</organism>
<dbReference type="GO" id="GO:0016740">
    <property type="term" value="F:transferase activity"/>
    <property type="evidence" value="ECO:0007669"/>
    <property type="project" value="UniProtKB-KW"/>
</dbReference>
<dbReference type="GO" id="GO:0006487">
    <property type="term" value="P:protein N-linked glycosylation"/>
    <property type="evidence" value="ECO:0007669"/>
    <property type="project" value="TreeGrafter"/>
</dbReference>
<accession>A0A1I5W3S1</accession>
<keyword evidence="2 5" id="KW-0812">Transmembrane</keyword>
<comment type="subcellular location">
    <subcellularLocation>
        <location evidence="1">Membrane</location>
        <topology evidence="1">Multi-pass membrane protein</topology>
    </subcellularLocation>
</comment>
<dbReference type="AlphaFoldDB" id="A0A1I5W3S1"/>
<sequence>MITPIIIPAYEPDEKLIKLVDELNSALVRPIIVVNDGSDKERFGHVFKSVKERGAIVLEHAVNMGKGRALKTAFNYCLNEYEDLAGVITADSDGQHTVSDIKKCKGALLADSGALVLGVRNFDEGGIPARSVFGNKLTRMIMKLLVGLSISDTQTGLRGIGTCFMKYLLTEDGERFEFETNMLIATKDQGINIIEVPISTIYLEENKSSHFNPIVDSIRIYAIFLKFLFSSLSSSVVDIVMFSIFCAIFRNVPTAIGYIMLSTILARIISAIYNFAINYGIVFKGKGSKINAAIKYFALAVCIMLLSGFFVTIGHGLFGDVPEIVVKVPVDCLLFLLSFIVQREIVYK</sequence>
<feature type="transmembrane region" description="Helical" evidence="5">
    <location>
        <begin position="227"/>
        <end position="250"/>
    </location>
</feature>
<dbReference type="OrthoDB" id="9810303at2"/>
<dbReference type="GO" id="GO:0000271">
    <property type="term" value="P:polysaccharide biosynthetic process"/>
    <property type="evidence" value="ECO:0007669"/>
    <property type="project" value="InterPro"/>
</dbReference>
<dbReference type="Pfam" id="PF04138">
    <property type="entry name" value="GtrA_DPMS_TM"/>
    <property type="match status" value="1"/>
</dbReference>
<keyword evidence="4 5" id="KW-0472">Membrane</keyword>
<evidence type="ECO:0000256" key="4">
    <source>
        <dbReference type="ARBA" id="ARBA00023136"/>
    </source>
</evidence>
<keyword evidence="8" id="KW-0808">Transferase</keyword>
<dbReference type="RefSeq" id="WP_074889557.1">
    <property type="nucleotide sequence ID" value="NZ_FOXO01000020.1"/>
</dbReference>
<dbReference type="CDD" id="cd04179">
    <property type="entry name" value="DPM_DPG-synthase_like"/>
    <property type="match status" value="1"/>
</dbReference>
<dbReference type="EMBL" id="FOXO01000020">
    <property type="protein sequence ID" value="SFQ14369.1"/>
    <property type="molecule type" value="Genomic_DNA"/>
</dbReference>
<dbReference type="Gene3D" id="3.90.550.10">
    <property type="entry name" value="Spore Coat Polysaccharide Biosynthesis Protein SpsA, Chain A"/>
    <property type="match status" value="1"/>
</dbReference>
<evidence type="ECO:0000259" key="6">
    <source>
        <dbReference type="Pfam" id="PF00535"/>
    </source>
</evidence>
<keyword evidence="9" id="KW-1185">Reference proteome</keyword>
<evidence type="ECO:0000313" key="8">
    <source>
        <dbReference type="EMBL" id="SFQ14369.1"/>
    </source>
</evidence>
<evidence type="ECO:0000256" key="2">
    <source>
        <dbReference type="ARBA" id="ARBA00022692"/>
    </source>
</evidence>
<dbReference type="GO" id="GO:0016020">
    <property type="term" value="C:membrane"/>
    <property type="evidence" value="ECO:0007669"/>
    <property type="project" value="UniProtKB-SubCell"/>
</dbReference>
<dbReference type="Proteomes" id="UP000182624">
    <property type="component" value="Unassembled WGS sequence"/>
</dbReference>
<reference evidence="9" key="1">
    <citation type="submission" date="2016-10" db="EMBL/GenBank/DDBJ databases">
        <authorList>
            <person name="Varghese N."/>
            <person name="Submissions S."/>
        </authorList>
    </citation>
    <scope>NUCLEOTIDE SEQUENCE [LARGE SCALE GENOMIC DNA]</scope>
    <source>
        <strain evidence="9">P18</strain>
    </source>
</reference>
<gene>
    <name evidence="8" type="ORF">SAMN04487928_12063</name>
</gene>
<feature type="transmembrane region" description="Helical" evidence="5">
    <location>
        <begin position="256"/>
        <end position="276"/>
    </location>
</feature>